<keyword evidence="1" id="KW-1133">Transmembrane helix</keyword>
<name>A0A2G2YK53_CAPAN</name>
<dbReference type="Pfam" id="PF04654">
    <property type="entry name" value="DUF599"/>
    <property type="match status" value="1"/>
</dbReference>
<dbReference type="AlphaFoldDB" id="A0A2G2YK53"/>
<gene>
    <name evidence="2" type="ORF">T459_25222</name>
</gene>
<evidence type="ECO:0008006" key="4">
    <source>
        <dbReference type="Google" id="ProtNLM"/>
    </source>
</evidence>
<evidence type="ECO:0000313" key="3">
    <source>
        <dbReference type="Proteomes" id="UP000222542"/>
    </source>
</evidence>
<dbReference type="Gramene" id="PHT70118">
    <property type="protein sequence ID" value="PHT70118"/>
    <property type="gene ID" value="T459_25222"/>
</dbReference>
<accession>A0A2G2YK53</accession>
<dbReference type="Proteomes" id="UP000222542">
    <property type="component" value="Unassembled WGS sequence"/>
</dbReference>
<feature type="transmembrane region" description="Helical" evidence="1">
    <location>
        <begin position="128"/>
        <end position="153"/>
    </location>
</feature>
<keyword evidence="3" id="KW-1185">Reference proteome</keyword>
<organism evidence="2 3">
    <name type="scientific">Capsicum annuum</name>
    <name type="common">Capsicum pepper</name>
    <dbReference type="NCBI Taxonomy" id="4072"/>
    <lineage>
        <taxon>Eukaryota</taxon>
        <taxon>Viridiplantae</taxon>
        <taxon>Streptophyta</taxon>
        <taxon>Embryophyta</taxon>
        <taxon>Tracheophyta</taxon>
        <taxon>Spermatophyta</taxon>
        <taxon>Magnoliopsida</taxon>
        <taxon>eudicotyledons</taxon>
        <taxon>Gunneridae</taxon>
        <taxon>Pentapetalae</taxon>
        <taxon>asterids</taxon>
        <taxon>lamiids</taxon>
        <taxon>Solanales</taxon>
        <taxon>Solanaceae</taxon>
        <taxon>Solanoideae</taxon>
        <taxon>Capsiceae</taxon>
        <taxon>Capsicum</taxon>
    </lineage>
</organism>
<dbReference type="PANTHER" id="PTHR31881">
    <property type="match status" value="1"/>
</dbReference>
<feature type="transmembrane region" description="Helical" evidence="1">
    <location>
        <begin position="86"/>
        <end position="108"/>
    </location>
</feature>
<comment type="caution">
    <text evidence="2">The sequence shown here is derived from an EMBL/GenBank/DDBJ whole genome shotgun (WGS) entry which is preliminary data.</text>
</comment>
<keyword evidence="1" id="KW-0472">Membrane</keyword>
<feature type="transmembrane region" description="Helical" evidence="1">
    <location>
        <begin position="6"/>
        <end position="27"/>
    </location>
</feature>
<dbReference type="InterPro" id="IPR006747">
    <property type="entry name" value="DUF599"/>
</dbReference>
<dbReference type="PANTHER" id="PTHR31881:SF11">
    <property type="entry name" value="PROTEIN, PUTATIVE-RELATED"/>
    <property type="match status" value="1"/>
</dbReference>
<keyword evidence="1" id="KW-0812">Transmembrane</keyword>
<reference evidence="2 3" key="2">
    <citation type="journal article" date="2017" name="Genome Biol.">
        <title>New reference genome sequences of hot pepper reveal the massive evolution of plant disease-resistance genes by retroduplication.</title>
        <authorList>
            <person name="Kim S."/>
            <person name="Park J."/>
            <person name="Yeom S.I."/>
            <person name="Kim Y.M."/>
            <person name="Seo E."/>
            <person name="Kim K.T."/>
            <person name="Kim M.S."/>
            <person name="Lee J.M."/>
            <person name="Cheong K."/>
            <person name="Shin H.S."/>
            <person name="Kim S.B."/>
            <person name="Han K."/>
            <person name="Lee J."/>
            <person name="Park M."/>
            <person name="Lee H.A."/>
            <person name="Lee H.Y."/>
            <person name="Lee Y."/>
            <person name="Oh S."/>
            <person name="Lee J.H."/>
            <person name="Choi E."/>
            <person name="Choi E."/>
            <person name="Lee S.E."/>
            <person name="Jeon J."/>
            <person name="Kim H."/>
            <person name="Choi G."/>
            <person name="Song H."/>
            <person name="Lee J."/>
            <person name="Lee S.C."/>
            <person name="Kwon J.K."/>
            <person name="Lee H.Y."/>
            <person name="Koo N."/>
            <person name="Hong Y."/>
            <person name="Kim R.W."/>
            <person name="Kang W.H."/>
            <person name="Huh J.H."/>
            <person name="Kang B.C."/>
            <person name="Yang T.J."/>
            <person name="Lee Y.H."/>
            <person name="Bennetzen J.L."/>
            <person name="Choi D."/>
        </authorList>
    </citation>
    <scope>NUCLEOTIDE SEQUENCE [LARGE SCALE GENOMIC DNA]</scope>
    <source>
        <strain evidence="3">cv. CM334</strain>
    </source>
</reference>
<dbReference type="EMBL" id="AYRZ02000010">
    <property type="protein sequence ID" value="PHT70118.1"/>
    <property type="molecule type" value="Genomic_DNA"/>
</dbReference>
<protein>
    <recommendedName>
        <fullName evidence="4">DUF599 domain-containing protein</fullName>
    </recommendedName>
</protein>
<evidence type="ECO:0000256" key="1">
    <source>
        <dbReference type="SAM" id="Phobius"/>
    </source>
</evidence>
<feature type="transmembrane region" description="Helical" evidence="1">
    <location>
        <begin position="48"/>
        <end position="66"/>
    </location>
</feature>
<sequence>MGAISFLDTILVPLSLFITIGYHAYLWHHLKHKPSHTTIGMNMLKRRSWLQFVVWMINFFFPRVWQGSEKKGTLAVQSLRNALMETMLTATVTILIILAMAALTNNTLKVSNLFTSAFFGTQTGKTIVLKYGSASIFLVASFLCSSMALGFLIDANFMVNALGEFSINPRHTETIFERGFTLAFVGDRVLCMTFPLLFWMLGPVPAVVSSLALVWGLRERDFAGNLSRTMSKSCT</sequence>
<proteinExistence type="predicted"/>
<feature type="transmembrane region" description="Helical" evidence="1">
    <location>
        <begin position="196"/>
        <end position="217"/>
    </location>
</feature>
<evidence type="ECO:0000313" key="2">
    <source>
        <dbReference type="EMBL" id="PHT70118.1"/>
    </source>
</evidence>
<reference evidence="2 3" key="1">
    <citation type="journal article" date="2014" name="Nat. Genet.">
        <title>Genome sequence of the hot pepper provides insights into the evolution of pungency in Capsicum species.</title>
        <authorList>
            <person name="Kim S."/>
            <person name="Park M."/>
            <person name="Yeom S.I."/>
            <person name="Kim Y.M."/>
            <person name="Lee J.M."/>
            <person name="Lee H.A."/>
            <person name="Seo E."/>
            <person name="Choi J."/>
            <person name="Cheong K."/>
            <person name="Kim K.T."/>
            <person name="Jung K."/>
            <person name="Lee G.W."/>
            <person name="Oh S.K."/>
            <person name="Bae C."/>
            <person name="Kim S.B."/>
            <person name="Lee H.Y."/>
            <person name="Kim S.Y."/>
            <person name="Kim M.S."/>
            <person name="Kang B.C."/>
            <person name="Jo Y.D."/>
            <person name="Yang H.B."/>
            <person name="Jeong H.J."/>
            <person name="Kang W.H."/>
            <person name="Kwon J.K."/>
            <person name="Shin C."/>
            <person name="Lim J.Y."/>
            <person name="Park J.H."/>
            <person name="Huh J.H."/>
            <person name="Kim J.S."/>
            <person name="Kim B.D."/>
            <person name="Cohen O."/>
            <person name="Paran I."/>
            <person name="Suh M.C."/>
            <person name="Lee S.B."/>
            <person name="Kim Y.K."/>
            <person name="Shin Y."/>
            <person name="Noh S.J."/>
            <person name="Park J."/>
            <person name="Seo Y.S."/>
            <person name="Kwon S.Y."/>
            <person name="Kim H.A."/>
            <person name="Park J.M."/>
            <person name="Kim H.J."/>
            <person name="Choi S.B."/>
            <person name="Bosland P.W."/>
            <person name="Reeves G."/>
            <person name="Jo S.H."/>
            <person name="Lee B.W."/>
            <person name="Cho H.T."/>
            <person name="Choi H.S."/>
            <person name="Lee M.S."/>
            <person name="Yu Y."/>
            <person name="Do Choi Y."/>
            <person name="Park B.S."/>
            <person name="van Deynze A."/>
            <person name="Ashrafi H."/>
            <person name="Hill T."/>
            <person name="Kim W.T."/>
            <person name="Pai H.S."/>
            <person name="Ahn H.K."/>
            <person name="Yeam I."/>
            <person name="Giovannoni J.J."/>
            <person name="Rose J.K."/>
            <person name="Sorensen I."/>
            <person name="Lee S.J."/>
            <person name="Kim R.W."/>
            <person name="Choi I.Y."/>
            <person name="Choi B.S."/>
            <person name="Lim J.S."/>
            <person name="Lee Y.H."/>
            <person name="Choi D."/>
        </authorList>
    </citation>
    <scope>NUCLEOTIDE SEQUENCE [LARGE SCALE GENOMIC DNA]</scope>
    <source>
        <strain evidence="3">cv. CM334</strain>
    </source>
</reference>
<dbReference type="OMA" id="YLWHNFK"/>